<comment type="caution">
    <text evidence="1">The sequence shown here is derived from an EMBL/GenBank/DDBJ whole genome shotgun (WGS) entry which is preliminary data.</text>
</comment>
<protein>
    <submittedName>
        <fullName evidence="1">Uncharacterized protein</fullName>
    </submittedName>
</protein>
<gene>
    <name evidence="1" type="ORF">EVAR_20737_1</name>
</gene>
<dbReference type="Proteomes" id="UP000299102">
    <property type="component" value="Unassembled WGS sequence"/>
</dbReference>
<evidence type="ECO:0000313" key="2">
    <source>
        <dbReference type="Proteomes" id="UP000299102"/>
    </source>
</evidence>
<dbReference type="AlphaFoldDB" id="A0A4C1VBN7"/>
<dbReference type="EMBL" id="BGZK01000302">
    <property type="protein sequence ID" value="GBP35364.1"/>
    <property type="molecule type" value="Genomic_DNA"/>
</dbReference>
<proteinExistence type="predicted"/>
<reference evidence="1 2" key="1">
    <citation type="journal article" date="2019" name="Commun. Biol.">
        <title>The bagworm genome reveals a unique fibroin gene that provides high tensile strength.</title>
        <authorList>
            <person name="Kono N."/>
            <person name="Nakamura H."/>
            <person name="Ohtoshi R."/>
            <person name="Tomita M."/>
            <person name="Numata K."/>
            <person name="Arakawa K."/>
        </authorList>
    </citation>
    <scope>NUCLEOTIDE SEQUENCE [LARGE SCALE GENOMIC DNA]</scope>
</reference>
<organism evidence="1 2">
    <name type="scientific">Eumeta variegata</name>
    <name type="common">Bagworm moth</name>
    <name type="synonym">Eumeta japonica</name>
    <dbReference type="NCBI Taxonomy" id="151549"/>
    <lineage>
        <taxon>Eukaryota</taxon>
        <taxon>Metazoa</taxon>
        <taxon>Ecdysozoa</taxon>
        <taxon>Arthropoda</taxon>
        <taxon>Hexapoda</taxon>
        <taxon>Insecta</taxon>
        <taxon>Pterygota</taxon>
        <taxon>Neoptera</taxon>
        <taxon>Endopterygota</taxon>
        <taxon>Lepidoptera</taxon>
        <taxon>Glossata</taxon>
        <taxon>Ditrysia</taxon>
        <taxon>Tineoidea</taxon>
        <taxon>Psychidae</taxon>
        <taxon>Oiketicinae</taxon>
        <taxon>Eumeta</taxon>
    </lineage>
</organism>
<keyword evidence="2" id="KW-1185">Reference proteome</keyword>
<sequence length="249" mass="27634">MAYKSEIRKELSLSFLLIFLEGKTAFRQRTALAAAAGGGGGLAPRNEDVSRQSSFKCRDVMRSGLRGRPVMKICREHIKRPQDYLIKVSMGTYFEFLDGDTARAPRAPRPRAGAICRSVKPAAPRRPRVTYCNRYQNNYFRRTNELTNHQRVGSVDALSTRKVRGVTGALPAPWAGVLYLMEWVIVALTHWTLCVYRSSAVEPAATAKSARAGLSAPRSISSQSHGTGAGRCTVHFASQRIDVDLFEMR</sequence>
<evidence type="ECO:0000313" key="1">
    <source>
        <dbReference type="EMBL" id="GBP35364.1"/>
    </source>
</evidence>
<name>A0A4C1VBN7_EUMVA</name>
<accession>A0A4C1VBN7</accession>